<dbReference type="GO" id="GO:0043130">
    <property type="term" value="F:ubiquitin binding"/>
    <property type="evidence" value="ECO:0007669"/>
    <property type="project" value="TreeGrafter"/>
</dbReference>
<feature type="region of interest" description="Disordered" evidence="2">
    <location>
        <begin position="341"/>
        <end position="388"/>
    </location>
</feature>
<dbReference type="SMART" id="SM00166">
    <property type="entry name" value="UBX"/>
    <property type="match status" value="1"/>
</dbReference>
<dbReference type="EMBL" id="JANBTW010000026">
    <property type="protein sequence ID" value="KAJ2677993.1"/>
    <property type="molecule type" value="Genomic_DNA"/>
</dbReference>
<dbReference type="InterPro" id="IPR050730">
    <property type="entry name" value="UBX_domain-protein"/>
</dbReference>
<evidence type="ECO:0000259" key="4">
    <source>
        <dbReference type="PROSITE" id="PS50033"/>
    </source>
</evidence>
<dbReference type="InterPro" id="IPR029071">
    <property type="entry name" value="Ubiquitin-like_domsf"/>
</dbReference>
<dbReference type="Proteomes" id="UP001151518">
    <property type="component" value="Unassembled WGS sequence"/>
</dbReference>
<keyword evidence="3" id="KW-1133">Transmembrane helix</keyword>
<dbReference type="Pfam" id="PF14555">
    <property type="entry name" value="UBA_4"/>
    <property type="match status" value="1"/>
</dbReference>
<keyword evidence="3" id="KW-0812">Transmembrane</keyword>
<proteinExistence type="predicted"/>
<feature type="compositionally biased region" description="Basic and acidic residues" evidence="2">
    <location>
        <begin position="358"/>
        <end position="388"/>
    </location>
</feature>
<evidence type="ECO:0000256" key="1">
    <source>
        <dbReference type="ARBA" id="ARBA00023054"/>
    </source>
</evidence>
<dbReference type="GO" id="GO:0005783">
    <property type="term" value="C:endoplasmic reticulum"/>
    <property type="evidence" value="ECO:0007669"/>
    <property type="project" value="TreeGrafter"/>
</dbReference>
<feature type="domain" description="UBX" evidence="4">
    <location>
        <begin position="421"/>
        <end position="526"/>
    </location>
</feature>
<dbReference type="PANTHER" id="PTHR23322:SF1">
    <property type="entry name" value="FAS-ASSOCIATED FACTOR 2"/>
    <property type="match status" value="1"/>
</dbReference>
<dbReference type="CDD" id="cd14273">
    <property type="entry name" value="UBA_TAP-C_like"/>
    <property type="match status" value="1"/>
</dbReference>
<accession>A0A9W8G3A0</accession>
<organism evidence="5 6">
    <name type="scientific">Coemansia spiralis</name>
    <dbReference type="NCBI Taxonomy" id="417178"/>
    <lineage>
        <taxon>Eukaryota</taxon>
        <taxon>Fungi</taxon>
        <taxon>Fungi incertae sedis</taxon>
        <taxon>Zoopagomycota</taxon>
        <taxon>Kickxellomycotina</taxon>
        <taxon>Kickxellomycetes</taxon>
        <taxon>Kickxellales</taxon>
        <taxon>Kickxellaceae</taxon>
        <taxon>Coemansia</taxon>
    </lineage>
</organism>
<dbReference type="OrthoDB" id="1026733at2759"/>
<keyword evidence="1" id="KW-0175">Coiled coil</keyword>
<dbReference type="InterPro" id="IPR036249">
    <property type="entry name" value="Thioredoxin-like_sf"/>
</dbReference>
<dbReference type="Gene3D" id="1.10.8.10">
    <property type="entry name" value="DNA helicase RuvA subunit, C-terminal domain"/>
    <property type="match status" value="1"/>
</dbReference>
<evidence type="ECO:0000313" key="6">
    <source>
        <dbReference type="Proteomes" id="UP001151518"/>
    </source>
</evidence>
<evidence type="ECO:0000256" key="3">
    <source>
        <dbReference type="SAM" id="Phobius"/>
    </source>
</evidence>
<dbReference type="SUPFAM" id="SSF54236">
    <property type="entry name" value="Ubiquitin-like"/>
    <property type="match status" value="1"/>
</dbReference>
<dbReference type="SUPFAM" id="SSF52833">
    <property type="entry name" value="Thioredoxin-like"/>
    <property type="match status" value="1"/>
</dbReference>
<gene>
    <name evidence="5" type="primary">ucp10</name>
    <name evidence="5" type="ORF">GGI25_002783</name>
</gene>
<dbReference type="CDD" id="cd01767">
    <property type="entry name" value="UBX"/>
    <property type="match status" value="1"/>
</dbReference>
<reference evidence="5" key="1">
    <citation type="submission" date="2022-07" db="EMBL/GenBank/DDBJ databases">
        <title>Phylogenomic reconstructions and comparative analyses of Kickxellomycotina fungi.</title>
        <authorList>
            <person name="Reynolds N.K."/>
            <person name="Stajich J.E."/>
            <person name="Barry K."/>
            <person name="Grigoriev I.V."/>
            <person name="Crous P."/>
            <person name="Smith M.E."/>
        </authorList>
    </citation>
    <scope>NUCLEOTIDE SEQUENCE</scope>
    <source>
        <strain evidence="5">NRRL 3115</strain>
    </source>
</reference>
<feature type="transmembrane region" description="Helical" evidence="3">
    <location>
        <begin position="127"/>
        <end position="149"/>
    </location>
</feature>
<dbReference type="Gene3D" id="3.40.30.10">
    <property type="entry name" value="Glutaredoxin"/>
    <property type="match status" value="1"/>
</dbReference>
<evidence type="ECO:0000256" key="2">
    <source>
        <dbReference type="SAM" id="MobiDB-lite"/>
    </source>
</evidence>
<dbReference type="PANTHER" id="PTHR23322">
    <property type="entry name" value="FAS-ASSOCIATED PROTEIN"/>
    <property type="match status" value="1"/>
</dbReference>
<keyword evidence="3" id="KW-0472">Membrane</keyword>
<dbReference type="Gene3D" id="3.10.20.90">
    <property type="entry name" value="Phosphatidylinositol 3-kinase Catalytic Subunit, Chain A, domain 1"/>
    <property type="match status" value="1"/>
</dbReference>
<protein>
    <submittedName>
        <fullName evidence="5">Ubx domain-containing protein</fullName>
    </submittedName>
</protein>
<comment type="caution">
    <text evidence="5">The sequence shown here is derived from an EMBL/GenBank/DDBJ whole genome shotgun (WGS) entry which is preliminary data.</text>
</comment>
<sequence>MASSEENTGFLLESLSDDEQRQLFEFCEATGIEDLSKAAGVLRSSRWNVGQAIQSFFEPGNENISSGENIVENGLTDASSGLRRRTAGTHSVERNFNTNNGNVTNQINSESQHTAHHSSGSSVGRPYFALLPLLTWPVVLIIQVFFYLIKGFLSAVGLRRIAAAGIPEGSGESADDAVQFQRYFESLFGNTHPQFFSGSYARALEAARRELKYLVVVLWSKEHDDSEIFGQALASPQLVDYLNDPRFIVWAGDISRSEASSVAAKLDAAAYPFIALTALKPQPFSSSGSRFRMQIVAKIGGLPSANGLDSLIRDIIRCINGPVELNEQALLAARREQQERETERMLRDQQNAAYEASLARDRERESAAREKEERERAEREEEEKRQREFARMDELRTQWRWATLARLLREEENDAASGELPKGAVGKFNIRLEDGTRVIKAFSANATMRHIFDFIETRQVAKEWEAQKTTPFGDDLQEVQLPEGYTHEYDFALVSQFPRAVFGDTSTVLREAMSAKGLWPSATLIVEPVFEPENNEDKSD</sequence>
<dbReference type="InterPro" id="IPR001012">
    <property type="entry name" value="UBX_dom"/>
</dbReference>
<evidence type="ECO:0000313" key="5">
    <source>
        <dbReference type="EMBL" id="KAJ2677993.1"/>
    </source>
</evidence>
<dbReference type="Pfam" id="PF00789">
    <property type="entry name" value="UBX"/>
    <property type="match status" value="1"/>
</dbReference>
<dbReference type="AlphaFoldDB" id="A0A9W8G3A0"/>
<dbReference type="GO" id="GO:0036503">
    <property type="term" value="P:ERAD pathway"/>
    <property type="evidence" value="ECO:0007669"/>
    <property type="project" value="TreeGrafter"/>
</dbReference>
<dbReference type="PROSITE" id="PS50033">
    <property type="entry name" value="UBX"/>
    <property type="match status" value="1"/>
</dbReference>
<dbReference type="InterPro" id="IPR006577">
    <property type="entry name" value="UAS"/>
</dbReference>
<name>A0A9W8G3A0_9FUNG</name>
<dbReference type="SMART" id="SM00594">
    <property type="entry name" value="UAS"/>
    <property type="match status" value="1"/>
</dbReference>